<evidence type="ECO:0000313" key="10">
    <source>
        <dbReference type="Proteomes" id="UP000655366"/>
    </source>
</evidence>
<dbReference type="Proteomes" id="UP000655366">
    <property type="component" value="Unassembled WGS sequence"/>
</dbReference>
<dbReference type="InterPro" id="IPR011006">
    <property type="entry name" value="CheY-like_superfamily"/>
</dbReference>
<keyword evidence="3" id="KW-0805">Transcription regulation</keyword>
<evidence type="ECO:0000259" key="8">
    <source>
        <dbReference type="PROSITE" id="PS50110"/>
    </source>
</evidence>
<keyword evidence="1 6" id="KW-0597">Phosphoprotein</keyword>
<keyword evidence="2" id="KW-0902">Two-component regulatory system</keyword>
<keyword evidence="4" id="KW-0238">DNA-binding</keyword>
<dbReference type="GO" id="GO:0000156">
    <property type="term" value="F:phosphorelay response regulator activity"/>
    <property type="evidence" value="ECO:0007669"/>
    <property type="project" value="TreeGrafter"/>
</dbReference>
<evidence type="ECO:0000256" key="3">
    <source>
        <dbReference type="ARBA" id="ARBA00023015"/>
    </source>
</evidence>
<evidence type="ECO:0000256" key="4">
    <source>
        <dbReference type="ARBA" id="ARBA00023125"/>
    </source>
</evidence>
<dbReference type="PROSITE" id="PS50110">
    <property type="entry name" value="RESPONSE_REGULATORY"/>
    <property type="match status" value="1"/>
</dbReference>
<evidence type="ECO:0000256" key="7">
    <source>
        <dbReference type="SAM" id="MobiDB-lite"/>
    </source>
</evidence>
<dbReference type="InterPro" id="IPR001789">
    <property type="entry name" value="Sig_transdc_resp-reg_receiver"/>
</dbReference>
<name>A0A931CM06_9MICC</name>
<organism evidence="9 10">
    <name type="scientific">Arthrobacter terrae</name>
    <dbReference type="NCBI Taxonomy" id="2935737"/>
    <lineage>
        <taxon>Bacteria</taxon>
        <taxon>Bacillati</taxon>
        <taxon>Actinomycetota</taxon>
        <taxon>Actinomycetes</taxon>
        <taxon>Micrococcales</taxon>
        <taxon>Micrococcaceae</taxon>
        <taxon>Arthrobacter</taxon>
    </lineage>
</organism>
<dbReference type="EMBL" id="JADNYM010000003">
    <property type="protein sequence ID" value="MBG0738351.1"/>
    <property type="molecule type" value="Genomic_DNA"/>
</dbReference>
<dbReference type="InterPro" id="IPR039420">
    <property type="entry name" value="WalR-like"/>
</dbReference>
<dbReference type="GO" id="GO:0000976">
    <property type="term" value="F:transcription cis-regulatory region binding"/>
    <property type="evidence" value="ECO:0007669"/>
    <property type="project" value="TreeGrafter"/>
</dbReference>
<keyword evidence="5" id="KW-0804">Transcription</keyword>
<dbReference type="PANTHER" id="PTHR48111">
    <property type="entry name" value="REGULATOR OF RPOS"/>
    <property type="match status" value="1"/>
</dbReference>
<accession>A0A931CM06</accession>
<evidence type="ECO:0000313" key="9">
    <source>
        <dbReference type="EMBL" id="MBG0738351.1"/>
    </source>
</evidence>
<dbReference type="SUPFAM" id="SSF52172">
    <property type="entry name" value="CheY-like"/>
    <property type="match status" value="1"/>
</dbReference>
<proteinExistence type="predicted"/>
<comment type="caution">
    <text evidence="9">The sequence shown here is derived from an EMBL/GenBank/DDBJ whole genome shotgun (WGS) entry which is preliminary data.</text>
</comment>
<evidence type="ECO:0000256" key="6">
    <source>
        <dbReference type="PROSITE-ProRule" id="PRU00169"/>
    </source>
</evidence>
<dbReference type="AlphaFoldDB" id="A0A931CM06"/>
<dbReference type="SMART" id="SM00448">
    <property type="entry name" value="REC"/>
    <property type="match status" value="1"/>
</dbReference>
<dbReference type="CDD" id="cd17574">
    <property type="entry name" value="REC_OmpR"/>
    <property type="match status" value="1"/>
</dbReference>
<dbReference type="GO" id="GO:0006355">
    <property type="term" value="P:regulation of DNA-templated transcription"/>
    <property type="evidence" value="ECO:0007669"/>
    <property type="project" value="TreeGrafter"/>
</dbReference>
<sequence length="149" mass="16333">MLHGPATSVADQVRFPTSQSSHRRSPVNARPVAVVIEDEADIRELISLILTQAGYEVHCAATGNEGVAAVRTYQPSVITADVGLPDIDGLEVTWQIRQFSNAFIVLLTARSEAIDMLRGQESGADDYLTKPFRPQELLDRIAVAKHRKP</sequence>
<reference evidence="9 10" key="1">
    <citation type="submission" date="2020-11" db="EMBL/GenBank/DDBJ databases">
        <title>Arthrobacter antarcticus sp. nov., isolated from Antarctic Soil.</title>
        <authorList>
            <person name="Li J."/>
        </authorList>
    </citation>
    <scope>NUCLEOTIDE SEQUENCE [LARGE SCALE GENOMIC DNA]</scope>
    <source>
        <strain evidence="9 10">Z1-20</strain>
    </source>
</reference>
<dbReference type="GO" id="GO:0032993">
    <property type="term" value="C:protein-DNA complex"/>
    <property type="evidence" value="ECO:0007669"/>
    <property type="project" value="TreeGrafter"/>
</dbReference>
<feature type="region of interest" description="Disordered" evidence="7">
    <location>
        <begin position="1"/>
        <end position="27"/>
    </location>
</feature>
<evidence type="ECO:0000256" key="1">
    <source>
        <dbReference type="ARBA" id="ARBA00022553"/>
    </source>
</evidence>
<dbReference type="Pfam" id="PF00072">
    <property type="entry name" value="Response_reg"/>
    <property type="match status" value="1"/>
</dbReference>
<evidence type="ECO:0000256" key="2">
    <source>
        <dbReference type="ARBA" id="ARBA00023012"/>
    </source>
</evidence>
<dbReference type="PANTHER" id="PTHR48111:SF1">
    <property type="entry name" value="TWO-COMPONENT RESPONSE REGULATOR ORR33"/>
    <property type="match status" value="1"/>
</dbReference>
<feature type="domain" description="Response regulatory" evidence="8">
    <location>
        <begin position="32"/>
        <end position="145"/>
    </location>
</feature>
<protein>
    <submittedName>
        <fullName evidence="9">Response regulator</fullName>
    </submittedName>
</protein>
<dbReference type="Gene3D" id="3.40.50.2300">
    <property type="match status" value="1"/>
</dbReference>
<keyword evidence="10" id="KW-1185">Reference proteome</keyword>
<gene>
    <name evidence="9" type="ORF">IV500_02755</name>
</gene>
<dbReference type="GO" id="GO:0005829">
    <property type="term" value="C:cytosol"/>
    <property type="evidence" value="ECO:0007669"/>
    <property type="project" value="TreeGrafter"/>
</dbReference>
<evidence type="ECO:0000256" key="5">
    <source>
        <dbReference type="ARBA" id="ARBA00023163"/>
    </source>
</evidence>
<feature type="modified residue" description="4-aspartylphosphate" evidence="6">
    <location>
        <position position="81"/>
    </location>
</feature>